<comment type="caution">
    <text evidence="11">Lacks conserved residue(s) required for the propagation of feature annotation.</text>
</comment>
<keyword evidence="4 11" id="KW-0812">Transmembrane</keyword>
<evidence type="ECO:0000313" key="14">
    <source>
        <dbReference type="EMBL" id="CAD7198176.1"/>
    </source>
</evidence>
<dbReference type="Gene3D" id="2.20.25.240">
    <property type="match status" value="1"/>
</dbReference>
<keyword evidence="7 11" id="KW-0256">Endoplasmic reticulum</keyword>
<keyword evidence="8" id="KW-0862">Zinc</keyword>
<dbReference type="EC" id="2.4.1.-" evidence="11"/>
<comment type="subcellular location">
    <subcellularLocation>
        <location evidence="1 11">Endoplasmic reticulum membrane</location>
        <topology evidence="1 11">Multi-pass membrane protein</topology>
    </subcellularLocation>
</comment>
<dbReference type="Pfam" id="PF03901">
    <property type="entry name" value="Glyco_transf_22"/>
    <property type="match status" value="2"/>
</dbReference>
<evidence type="ECO:0000256" key="5">
    <source>
        <dbReference type="ARBA" id="ARBA00022723"/>
    </source>
</evidence>
<dbReference type="EMBL" id="OA566041">
    <property type="protein sequence ID" value="CAD7198176.1"/>
    <property type="molecule type" value="Genomic_DNA"/>
</dbReference>
<keyword evidence="2 11" id="KW-0328">Glycosyltransferase</keyword>
<dbReference type="Pfam" id="PF04500">
    <property type="entry name" value="FLYWCH"/>
    <property type="match status" value="1"/>
</dbReference>
<evidence type="ECO:0000256" key="10">
    <source>
        <dbReference type="ARBA" id="ARBA00023136"/>
    </source>
</evidence>
<comment type="similarity">
    <text evidence="11">Belongs to the glycosyltransferase 22 family.</text>
</comment>
<feature type="transmembrane region" description="Helical" evidence="11">
    <location>
        <begin position="215"/>
        <end position="236"/>
    </location>
</feature>
<dbReference type="InterPro" id="IPR005599">
    <property type="entry name" value="GPI_mannosylTrfase"/>
</dbReference>
<protein>
    <recommendedName>
        <fullName evidence="11">Mannosyltransferase</fullName>
        <ecNumber evidence="11">2.4.1.-</ecNumber>
    </recommendedName>
</protein>
<accession>A0A7R8VGS1</accession>
<sequence length="1143" mass="129408">MKVPRLAQALLSSLGDFYFWKWYSNETRTSGLWAAYSFATSWFWFYCASRTLTNTIETVLTIFGLYSFPWHPIRKEKEVYHKFLRLSGESDSTIIVTPISSGYCTVERRRETSFVEYKIGTVFVPSGPRTELNGGQCVKLFPLSHFHQAMFPRREEEEKNSSSGKGGGLADSGGCGLSLFFLDTFFYGRWIFTPWNFLKVNILSGIGSFYGSHPVYWYFIIGIPAVLGFHLIPFIISIFKSWQNPKESSIETLLIAVVIWTIFIFRPNHFVPSSRPLFSGPRAARFSRSPSPFLPCAVGCARPRRARLVGLSGLSSHSGFGLRSMRADCSRAVGSSILGPLRAVWSDCEVVTCGNGDGRNESDSQTIVKTICVRRPKIDQDFVTFLVEENGEPSTPREAFTSPHASKLKEAIDFLLGPSKDIDVYEACYRHVKIWTVTLVLLLNTVLPGIFFGIAHNRGTLDVMNVLAKVGAKYPTQTSLLFLMPCHSTPLYRPPEKPFTAPQEARLRISGLAYSKSSALDHVATEVGYRFVQMVHLHVDIPAKFLTCEPDFSNSLDYLDEVEQFYNNPDKWLNNRYPTNITLPSHIVIFEPLYHEILGFLNQRGFTIFDKIFHTYFPEGRVGEFVYNIFGLFSHFYLPLFITGLLLPTDNISVIEGTPNCDGIVRCYVLILAIRGQTDALSIGQAMACRKQLVAITGLMALQLVTIPSMTLNTPHFLTSLPMSSFHSMHKHLTEIHLLLLNYPLLQGLKHTLGFVNQSGLDEMEQKIVSQRDKQKYVDNGFLYVFDKFSVDGQIKFWRCEGKNNNCKARLHTRGEEVVKRLNEHTHDSSSPHIGAQEVVSKIKQRAAETRECTSQVINECTIGLTQAAKGVLPKADALKKLVRRKRNQINAAPPVPANLQTLIIPDRYKMYVSETDIEENFLLSDSGPDANRILIFGRQRNLQILRDAEALYGDGTFKTAPLLFAQIYTVLARVISALAFVPENDLDQALDLLAEELPDNLQPRIDWFEDNYIGRRNRRGVGRRVALFPPNMWNLYTRVLNGTDHTNSRAEAAHRRLGTELGMQHPTIWKFIDALRKVQAARDIYYEHLVAGHEATPKKRNYREVDARILRLLSRRPVSRAQMAAPSCPDSVLRQEHQLDVP</sequence>
<evidence type="ECO:0000256" key="7">
    <source>
        <dbReference type="ARBA" id="ARBA00022824"/>
    </source>
</evidence>
<dbReference type="PANTHER" id="PTHR22760:SF4">
    <property type="entry name" value="GPI MANNOSYLTRANSFERASE 3"/>
    <property type="match status" value="1"/>
</dbReference>
<organism evidence="14">
    <name type="scientific">Timema douglasi</name>
    <name type="common">Walking stick</name>
    <dbReference type="NCBI Taxonomy" id="61478"/>
    <lineage>
        <taxon>Eukaryota</taxon>
        <taxon>Metazoa</taxon>
        <taxon>Ecdysozoa</taxon>
        <taxon>Arthropoda</taxon>
        <taxon>Hexapoda</taxon>
        <taxon>Insecta</taxon>
        <taxon>Pterygota</taxon>
        <taxon>Neoptera</taxon>
        <taxon>Polyneoptera</taxon>
        <taxon>Phasmatodea</taxon>
        <taxon>Timematodea</taxon>
        <taxon>Timematoidea</taxon>
        <taxon>Timematidae</taxon>
        <taxon>Timema</taxon>
    </lineage>
</organism>
<keyword evidence="6" id="KW-0863">Zinc-finger</keyword>
<reference evidence="14" key="1">
    <citation type="submission" date="2020-11" db="EMBL/GenBank/DDBJ databases">
        <authorList>
            <person name="Tran Van P."/>
        </authorList>
    </citation>
    <scope>NUCLEOTIDE SEQUENCE</scope>
</reference>
<evidence type="ECO:0000259" key="13">
    <source>
        <dbReference type="Pfam" id="PF04500"/>
    </source>
</evidence>
<evidence type="ECO:0000256" key="3">
    <source>
        <dbReference type="ARBA" id="ARBA00022679"/>
    </source>
</evidence>
<evidence type="ECO:0000256" key="4">
    <source>
        <dbReference type="ARBA" id="ARBA00022692"/>
    </source>
</evidence>
<feature type="region of interest" description="Disordered" evidence="12">
    <location>
        <begin position="1122"/>
        <end position="1143"/>
    </location>
</feature>
<evidence type="ECO:0000256" key="1">
    <source>
        <dbReference type="ARBA" id="ARBA00004477"/>
    </source>
</evidence>
<dbReference type="PANTHER" id="PTHR22760">
    <property type="entry name" value="GLYCOSYLTRANSFERASE"/>
    <property type="match status" value="1"/>
</dbReference>
<keyword evidence="10 11" id="KW-0472">Membrane</keyword>
<keyword evidence="9 11" id="KW-1133">Transmembrane helix</keyword>
<keyword evidence="5" id="KW-0479">Metal-binding</keyword>
<name>A0A7R8VGS1_TIMDO</name>
<dbReference type="AlphaFoldDB" id="A0A7R8VGS1"/>
<proteinExistence type="inferred from homology"/>
<feature type="transmembrane region" description="Helical" evidence="11">
    <location>
        <begin position="248"/>
        <end position="265"/>
    </location>
</feature>
<evidence type="ECO:0000256" key="12">
    <source>
        <dbReference type="SAM" id="MobiDB-lite"/>
    </source>
</evidence>
<dbReference type="GO" id="GO:0000026">
    <property type="term" value="F:alpha-1,2-mannosyltransferase activity"/>
    <property type="evidence" value="ECO:0007669"/>
    <property type="project" value="TreeGrafter"/>
</dbReference>
<keyword evidence="3" id="KW-0808">Transferase</keyword>
<evidence type="ECO:0000256" key="9">
    <source>
        <dbReference type="ARBA" id="ARBA00022989"/>
    </source>
</evidence>
<dbReference type="GO" id="GO:0005789">
    <property type="term" value="C:endoplasmic reticulum membrane"/>
    <property type="evidence" value="ECO:0007669"/>
    <property type="project" value="UniProtKB-SubCell"/>
</dbReference>
<gene>
    <name evidence="14" type="ORF">TDIB3V08_LOCUS4463</name>
</gene>
<evidence type="ECO:0000256" key="6">
    <source>
        <dbReference type="ARBA" id="ARBA00022771"/>
    </source>
</evidence>
<evidence type="ECO:0000256" key="11">
    <source>
        <dbReference type="RuleBase" id="RU363075"/>
    </source>
</evidence>
<feature type="transmembrane region" description="Helical" evidence="11">
    <location>
        <begin position="434"/>
        <end position="455"/>
    </location>
</feature>
<dbReference type="GO" id="GO:0006506">
    <property type="term" value="P:GPI anchor biosynthetic process"/>
    <property type="evidence" value="ECO:0007669"/>
    <property type="project" value="TreeGrafter"/>
</dbReference>
<evidence type="ECO:0000256" key="8">
    <source>
        <dbReference type="ARBA" id="ARBA00022833"/>
    </source>
</evidence>
<evidence type="ECO:0000256" key="2">
    <source>
        <dbReference type="ARBA" id="ARBA00022676"/>
    </source>
</evidence>
<feature type="compositionally biased region" description="Basic and acidic residues" evidence="12">
    <location>
        <begin position="1134"/>
        <end position="1143"/>
    </location>
</feature>
<dbReference type="InterPro" id="IPR007588">
    <property type="entry name" value="Znf_FLYWCH"/>
</dbReference>
<feature type="domain" description="FLYWCH-type" evidence="13">
    <location>
        <begin position="770"/>
        <end position="827"/>
    </location>
</feature>
<dbReference type="GO" id="GO:0008270">
    <property type="term" value="F:zinc ion binding"/>
    <property type="evidence" value="ECO:0007669"/>
    <property type="project" value="UniProtKB-KW"/>
</dbReference>